<protein>
    <recommendedName>
        <fullName evidence="4">Kinase</fullName>
        <ecNumber evidence="4">2.7.-.-</ecNumber>
    </recommendedName>
</protein>
<keyword evidence="6" id="KW-1185">Reference proteome</keyword>
<keyword evidence="3 4" id="KW-0418">Kinase</keyword>
<dbReference type="GO" id="GO:0046854">
    <property type="term" value="P:phosphatidylinositol phosphate biosynthetic process"/>
    <property type="evidence" value="ECO:0007669"/>
    <property type="project" value="TreeGrafter"/>
</dbReference>
<dbReference type="Gene3D" id="3.30.470.160">
    <property type="entry name" value="Inositol polyphosphate kinase"/>
    <property type="match status" value="1"/>
</dbReference>
<dbReference type="AlphaFoldDB" id="A0A183N035"/>
<evidence type="ECO:0000256" key="1">
    <source>
        <dbReference type="ARBA" id="ARBA00007374"/>
    </source>
</evidence>
<evidence type="ECO:0000313" key="5">
    <source>
        <dbReference type="EMBL" id="VDP40321.1"/>
    </source>
</evidence>
<dbReference type="PANTHER" id="PTHR12400">
    <property type="entry name" value="INOSITOL POLYPHOSPHATE KINASE"/>
    <property type="match status" value="1"/>
</dbReference>
<dbReference type="Proteomes" id="UP000277204">
    <property type="component" value="Unassembled WGS sequence"/>
</dbReference>
<dbReference type="GO" id="GO:0005737">
    <property type="term" value="C:cytoplasm"/>
    <property type="evidence" value="ECO:0007669"/>
    <property type="project" value="TreeGrafter"/>
</dbReference>
<dbReference type="InterPro" id="IPR038286">
    <property type="entry name" value="IPK_sf"/>
</dbReference>
<sequence>MVAGGQRLVHTPFVPAGYWSPCAPLVSDPVKVPDIRFSSSHFRKQHPRHEKAFIGSSLLFVHDQSGYANIWLIDFAKIASPSNNQIRVNHRSVWKFGNYEDGYLIGIDNLVKLFEEIIHECQ</sequence>
<dbReference type="EMBL" id="UZAI01018802">
    <property type="protein sequence ID" value="VDP40321.1"/>
    <property type="molecule type" value="Genomic_DNA"/>
</dbReference>
<dbReference type="GO" id="GO:0032958">
    <property type="term" value="P:inositol phosphate biosynthetic process"/>
    <property type="evidence" value="ECO:0007669"/>
    <property type="project" value="InterPro"/>
</dbReference>
<evidence type="ECO:0000256" key="4">
    <source>
        <dbReference type="RuleBase" id="RU363090"/>
    </source>
</evidence>
<dbReference type="InterPro" id="IPR005522">
    <property type="entry name" value="IPK"/>
</dbReference>
<dbReference type="Pfam" id="PF03770">
    <property type="entry name" value="IPK"/>
    <property type="match status" value="1"/>
</dbReference>
<dbReference type="SUPFAM" id="SSF56104">
    <property type="entry name" value="SAICAR synthase-like"/>
    <property type="match status" value="1"/>
</dbReference>
<proteinExistence type="inferred from homology"/>
<name>A0A183N035_9TREM</name>
<keyword evidence="2 4" id="KW-0808">Transferase</keyword>
<organism evidence="5 6">
    <name type="scientific">Schistosoma margrebowiei</name>
    <dbReference type="NCBI Taxonomy" id="48269"/>
    <lineage>
        <taxon>Eukaryota</taxon>
        <taxon>Metazoa</taxon>
        <taxon>Spiralia</taxon>
        <taxon>Lophotrochozoa</taxon>
        <taxon>Platyhelminthes</taxon>
        <taxon>Trematoda</taxon>
        <taxon>Digenea</taxon>
        <taxon>Strigeidida</taxon>
        <taxon>Schistosomatoidea</taxon>
        <taxon>Schistosomatidae</taxon>
        <taxon>Schistosoma</taxon>
    </lineage>
</organism>
<reference evidence="5 6" key="1">
    <citation type="submission" date="2018-11" db="EMBL/GenBank/DDBJ databases">
        <authorList>
            <consortium name="Pathogen Informatics"/>
        </authorList>
    </citation>
    <scope>NUCLEOTIDE SEQUENCE [LARGE SCALE GENOMIC DNA]</scope>
    <source>
        <strain evidence="5 6">Zambia</strain>
    </source>
</reference>
<gene>
    <name evidence="5" type="ORF">SMRZ_LOCUS21660</name>
</gene>
<evidence type="ECO:0000256" key="2">
    <source>
        <dbReference type="ARBA" id="ARBA00022679"/>
    </source>
</evidence>
<dbReference type="EC" id="2.7.-.-" evidence="4"/>
<dbReference type="STRING" id="48269.A0A183N035"/>
<dbReference type="GO" id="GO:0005634">
    <property type="term" value="C:nucleus"/>
    <property type="evidence" value="ECO:0007669"/>
    <property type="project" value="TreeGrafter"/>
</dbReference>
<dbReference type="PANTHER" id="PTHR12400:SF26">
    <property type="entry name" value="KINASE"/>
    <property type="match status" value="1"/>
</dbReference>
<accession>A0A183N035</accession>
<evidence type="ECO:0000313" key="6">
    <source>
        <dbReference type="Proteomes" id="UP000277204"/>
    </source>
</evidence>
<comment type="similarity">
    <text evidence="1 4">Belongs to the inositol phosphokinase (IPK) family.</text>
</comment>
<dbReference type="GO" id="GO:0000828">
    <property type="term" value="F:inositol hexakisphosphate kinase activity"/>
    <property type="evidence" value="ECO:0007669"/>
    <property type="project" value="TreeGrafter"/>
</dbReference>
<evidence type="ECO:0000256" key="3">
    <source>
        <dbReference type="ARBA" id="ARBA00022777"/>
    </source>
</evidence>